<sequence length="300" mass="32282">MPLLLLRPQQARFLARHFQRCAYSTSPGPVINVTSVPAPHSGNIRILSLNRPAARNAISRQLLAELSYQINDIHNEGEKGATRALILASEVDSSFCAGADLKERAGMTQEDTANFLTSLRSTFTSISQLPIPTISALAAPAFGGGLELALTTHMRVFASTTTVALPETRLAIIPGAGGTYRLPAVIGMSRARDMILTGRRVGAAEAYFLGLCDRLVEIKPEEVQEAGFARKRVTEEAVRLAREICEGGPIAIKAALAAVEGCGLGEKAENAAYDLVVRTKDRDEALAAFREKRKPVFRGE</sequence>
<evidence type="ECO:0000256" key="3">
    <source>
        <dbReference type="ARBA" id="ARBA00023026"/>
    </source>
</evidence>
<dbReference type="PANTHER" id="PTHR11941:SF171">
    <property type="entry name" value="SD19268P"/>
    <property type="match status" value="1"/>
</dbReference>
<dbReference type="SUPFAM" id="SSF52096">
    <property type="entry name" value="ClpP/crotonase"/>
    <property type="match status" value="1"/>
</dbReference>
<evidence type="ECO:0000313" key="6">
    <source>
        <dbReference type="Proteomes" id="UP000799440"/>
    </source>
</evidence>
<dbReference type="Proteomes" id="UP000799440">
    <property type="component" value="Unassembled WGS sequence"/>
</dbReference>
<keyword evidence="3" id="KW-0843">Virulence</keyword>
<dbReference type="AlphaFoldDB" id="A0A6A6VM13"/>
<organism evidence="5 6">
    <name type="scientific">Sporormia fimetaria CBS 119925</name>
    <dbReference type="NCBI Taxonomy" id="1340428"/>
    <lineage>
        <taxon>Eukaryota</taxon>
        <taxon>Fungi</taxon>
        <taxon>Dikarya</taxon>
        <taxon>Ascomycota</taxon>
        <taxon>Pezizomycotina</taxon>
        <taxon>Dothideomycetes</taxon>
        <taxon>Pleosporomycetidae</taxon>
        <taxon>Pleosporales</taxon>
        <taxon>Sporormiaceae</taxon>
        <taxon>Sporormia</taxon>
    </lineage>
</organism>
<comment type="similarity">
    <text evidence="2">Belongs to the enoyl-CoA hydratase/isomerase family.</text>
</comment>
<dbReference type="InterPro" id="IPR001753">
    <property type="entry name" value="Enoyl-CoA_hydra/iso"/>
</dbReference>
<keyword evidence="4" id="KW-0456">Lyase</keyword>
<evidence type="ECO:0000313" key="5">
    <source>
        <dbReference type="EMBL" id="KAF2751662.1"/>
    </source>
</evidence>
<protein>
    <submittedName>
        <fullName evidence="5">ClpP/crotonase</fullName>
    </submittedName>
</protein>
<evidence type="ECO:0000256" key="4">
    <source>
        <dbReference type="ARBA" id="ARBA00023239"/>
    </source>
</evidence>
<proteinExistence type="inferred from homology"/>
<comment type="pathway">
    <text evidence="1">Mycotoxin biosynthesis.</text>
</comment>
<dbReference type="CDD" id="cd06558">
    <property type="entry name" value="crotonase-like"/>
    <property type="match status" value="1"/>
</dbReference>
<dbReference type="Gene3D" id="3.90.226.10">
    <property type="entry name" value="2-enoyl-CoA Hydratase, Chain A, domain 1"/>
    <property type="match status" value="1"/>
</dbReference>
<accession>A0A6A6VM13</accession>
<keyword evidence="6" id="KW-1185">Reference proteome</keyword>
<dbReference type="GO" id="GO:0016829">
    <property type="term" value="F:lyase activity"/>
    <property type="evidence" value="ECO:0007669"/>
    <property type="project" value="UniProtKB-KW"/>
</dbReference>
<evidence type="ECO:0000256" key="1">
    <source>
        <dbReference type="ARBA" id="ARBA00004685"/>
    </source>
</evidence>
<dbReference type="GO" id="GO:0005739">
    <property type="term" value="C:mitochondrion"/>
    <property type="evidence" value="ECO:0007669"/>
    <property type="project" value="TreeGrafter"/>
</dbReference>
<dbReference type="GO" id="GO:0006635">
    <property type="term" value="P:fatty acid beta-oxidation"/>
    <property type="evidence" value="ECO:0007669"/>
    <property type="project" value="TreeGrafter"/>
</dbReference>
<dbReference type="InterPro" id="IPR014748">
    <property type="entry name" value="Enoyl-CoA_hydra_C"/>
</dbReference>
<dbReference type="FunFam" id="3.90.226.10:FF:000058">
    <property type="entry name" value="Enoyl-CoA hydratase/isomerase family protein"/>
    <property type="match status" value="1"/>
</dbReference>
<dbReference type="Pfam" id="PF00378">
    <property type="entry name" value="ECH_1"/>
    <property type="match status" value="1"/>
</dbReference>
<dbReference type="EMBL" id="MU006561">
    <property type="protein sequence ID" value="KAF2751662.1"/>
    <property type="molecule type" value="Genomic_DNA"/>
</dbReference>
<gene>
    <name evidence="5" type="ORF">M011DRAFT_463172</name>
</gene>
<name>A0A6A6VM13_9PLEO</name>
<evidence type="ECO:0000256" key="2">
    <source>
        <dbReference type="ARBA" id="ARBA00005254"/>
    </source>
</evidence>
<dbReference type="Gene3D" id="1.10.12.10">
    <property type="entry name" value="Lyase 2-enoyl-coa Hydratase, Chain A, domain 2"/>
    <property type="match status" value="1"/>
</dbReference>
<dbReference type="PANTHER" id="PTHR11941">
    <property type="entry name" value="ENOYL-COA HYDRATASE-RELATED"/>
    <property type="match status" value="1"/>
</dbReference>
<reference evidence="5" key="1">
    <citation type="journal article" date="2020" name="Stud. Mycol.">
        <title>101 Dothideomycetes genomes: a test case for predicting lifestyles and emergence of pathogens.</title>
        <authorList>
            <person name="Haridas S."/>
            <person name="Albert R."/>
            <person name="Binder M."/>
            <person name="Bloem J."/>
            <person name="Labutti K."/>
            <person name="Salamov A."/>
            <person name="Andreopoulos B."/>
            <person name="Baker S."/>
            <person name="Barry K."/>
            <person name="Bills G."/>
            <person name="Bluhm B."/>
            <person name="Cannon C."/>
            <person name="Castanera R."/>
            <person name="Culley D."/>
            <person name="Daum C."/>
            <person name="Ezra D."/>
            <person name="Gonzalez J."/>
            <person name="Henrissat B."/>
            <person name="Kuo A."/>
            <person name="Liang C."/>
            <person name="Lipzen A."/>
            <person name="Lutzoni F."/>
            <person name="Magnuson J."/>
            <person name="Mondo S."/>
            <person name="Nolan M."/>
            <person name="Ohm R."/>
            <person name="Pangilinan J."/>
            <person name="Park H.-J."/>
            <person name="Ramirez L."/>
            <person name="Alfaro M."/>
            <person name="Sun H."/>
            <person name="Tritt A."/>
            <person name="Yoshinaga Y."/>
            <person name="Zwiers L.-H."/>
            <person name="Turgeon B."/>
            <person name="Goodwin S."/>
            <person name="Spatafora J."/>
            <person name="Crous P."/>
            <person name="Grigoriev I."/>
        </authorList>
    </citation>
    <scope>NUCLEOTIDE SEQUENCE</scope>
    <source>
        <strain evidence="5">CBS 119925</strain>
    </source>
</reference>
<dbReference type="OrthoDB" id="410701at2759"/>
<dbReference type="InterPro" id="IPR029045">
    <property type="entry name" value="ClpP/crotonase-like_dom_sf"/>
</dbReference>